<gene>
    <name evidence="2" type="ORF">BC008_29515</name>
</gene>
<dbReference type="Pfam" id="PF13767">
    <property type="entry name" value="DUF4168"/>
    <property type="match status" value="1"/>
</dbReference>
<comment type="caution">
    <text evidence="2">The sequence shown here is derived from an EMBL/GenBank/DDBJ whole genome shotgun (WGS) entry which is preliminary data.</text>
</comment>
<name>A0A0V7ZRY8_9CYAN</name>
<evidence type="ECO:0000313" key="2">
    <source>
        <dbReference type="EMBL" id="KST67337.1"/>
    </source>
</evidence>
<reference evidence="2 3" key="1">
    <citation type="journal article" date="2015" name="Genome Announc.">
        <title>Draft Genome of the Euendolithic (true boring) Cyanobacterium Mastigocoleus testarum strain BC008.</title>
        <authorList>
            <person name="Guida B.S."/>
            <person name="Garcia-Pichel F."/>
        </authorList>
    </citation>
    <scope>NUCLEOTIDE SEQUENCE [LARGE SCALE GENOMIC DNA]</scope>
    <source>
        <strain evidence="2 3">BC008</strain>
    </source>
</reference>
<dbReference type="OrthoDB" id="565076at2"/>
<accession>A0A0V7ZRY8</accession>
<dbReference type="Proteomes" id="UP000053372">
    <property type="component" value="Unassembled WGS sequence"/>
</dbReference>
<protein>
    <recommendedName>
        <fullName evidence="1">DUF4168 domain-containing protein</fullName>
    </recommendedName>
</protein>
<keyword evidence="3" id="KW-1185">Reference proteome</keyword>
<dbReference type="InterPro" id="IPR025433">
    <property type="entry name" value="DUF4168"/>
</dbReference>
<dbReference type="RefSeq" id="WP_027842991.1">
    <property type="nucleotide sequence ID" value="NZ_LMTZ01000088.1"/>
</dbReference>
<sequence>MTKPFNFSFRLNPNRIIIKTLLISTVFTTFSSSIIFPSTKVYANANIRPSDVKKYAAIVIKMEKPRQQAYDKIKKILGEREKMPNIVCNNPKSFGELPGDAKQIANEYCKRSRQIVESNGLSIERFNKITEAAKTDNKVHQRIYDALIKEQGGRKNR</sequence>
<organism evidence="2 3">
    <name type="scientific">Mastigocoleus testarum BC008</name>
    <dbReference type="NCBI Taxonomy" id="371196"/>
    <lineage>
        <taxon>Bacteria</taxon>
        <taxon>Bacillati</taxon>
        <taxon>Cyanobacteriota</taxon>
        <taxon>Cyanophyceae</taxon>
        <taxon>Nostocales</taxon>
        <taxon>Hapalosiphonaceae</taxon>
        <taxon>Mastigocoleus</taxon>
    </lineage>
</organism>
<dbReference type="EMBL" id="LMTZ01000088">
    <property type="protein sequence ID" value="KST67337.1"/>
    <property type="molecule type" value="Genomic_DNA"/>
</dbReference>
<evidence type="ECO:0000313" key="3">
    <source>
        <dbReference type="Proteomes" id="UP000053372"/>
    </source>
</evidence>
<evidence type="ECO:0000259" key="1">
    <source>
        <dbReference type="Pfam" id="PF13767"/>
    </source>
</evidence>
<feature type="domain" description="DUF4168" evidence="1">
    <location>
        <begin position="49"/>
        <end position="143"/>
    </location>
</feature>
<proteinExistence type="predicted"/>
<dbReference type="AlphaFoldDB" id="A0A0V7ZRY8"/>